<evidence type="ECO:0000313" key="3">
    <source>
        <dbReference type="Proteomes" id="UP000006727"/>
    </source>
</evidence>
<reference evidence="1 3" key="2">
    <citation type="journal article" date="2018" name="Plant J.">
        <title>The Physcomitrella patens chromosome-scale assembly reveals moss genome structure and evolution.</title>
        <authorList>
            <person name="Lang D."/>
            <person name="Ullrich K.K."/>
            <person name="Murat F."/>
            <person name="Fuchs J."/>
            <person name="Jenkins J."/>
            <person name="Haas F.B."/>
            <person name="Piednoel M."/>
            <person name="Gundlach H."/>
            <person name="Van Bel M."/>
            <person name="Meyberg R."/>
            <person name="Vives C."/>
            <person name="Morata J."/>
            <person name="Symeonidi A."/>
            <person name="Hiss M."/>
            <person name="Muchero W."/>
            <person name="Kamisugi Y."/>
            <person name="Saleh O."/>
            <person name="Blanc G."/>
            <person name="Decker E.L."/>
            <person name="van Gessel N."/>
            <person name="Grimwood J."/>
            <person name="Hayes R.D."/>
            <person name="Graham S.W."/>
            <person name="Gunter L.E."/>
            <person name="McDaniel S.F."/>
            <person name="Hoernstein S.N.W."/>
            <person name="Larsson A."/>
            <person name="Li F.W."/>
            <person name="Perroud P.F."/>
            <person name="Phillips J."/>
            <person name="Ranjan P."/>
            <person name="Rokshar D.S."/>
            <person name="Rothfels C.J."/>
            <person name="Schneider L."/>
            <person name="Shu S."/>
            <person name="Stevenson D.W."/>
            <person name="Thummler F."/>
            <person name="Tillich M."/>
            <person name="Villarreal Aguilar J.C."/>
            <person name="Widiez T."/>
            <person name="Wong G.K."/>
            <person name="Wymore A."/>
            <person name="Zhang Y."/>
            <person name="Zimmer A.D."/>
            <person name="Quatrano R.S."/>
            <person name="Mayer K.F.X."/>
            <person name="Goodstein D."/>
            <person name="Casacuberta J.M."/>
            <person name="Vandepoele K."/>
            <person name="Reski R."/>
            <person name="Cuming A.C."/>
            <person name="Tuskan G.A."/>
            <person name="Maumus F."/>
            <person name="Salse J."/>
            <person name="Schmutz J."/>
            <person name="Rensing S.A."/>
        </authorList>
    </citation>
    <scope>NUCLEOTIDE SEQUENCE [LARGE SCALE GENOMIC DNA]</scope>
    <source>
        <strain evidence="2 3">cv. Gransden 2004</strain>
    </source>
</reference>
<reference evidence="1 3" key="1">
    <citation type="journal article" date="2008" name="Science">
        <title>The Physcomitrella genome reveals evolutionary insights into the conquest of land by plants.</title>
        <authorList>
            <person name="Rensing S."/>
            <person name="Lang D."/>
            <person name="Zimmer A."/>
            <person name="Terry A."/>
            <person name="Salamov A."/>
            <person name="Shapiro H."/>
            <person name="Nishiyama T."/>
            <person name="Perroud P.-F."/>
            <person name="Lindquist E."/>
            <person name="Kamisugi Y."/>
            <person name="Tanahashi T."/>
            <person name="Sakakibara K."/>
            <person name="Fujita T."/>
            <person name="Oishi K."/>
            <person name="Shin-I T."/>
            <person name="Kuroki Y."/>
            <person name="Toyoda A."/>
            <person name="Suzuki Y."/>
            <person name="Hashimoto A."/>
            <person name="Yamaguchi K."/>
            <person name="Sugano A."/>
            <person name="Kohara Y."/>
            <person name="Fujiyama A."/>
            <person name="Anterola A."/>
            <person name="Aoki S."/>
            <person name="Ashton N."/>
            <person name="Barbazuk W.B."/>
            <person name="Barker E."/>
            <person name="Bennetzen J."/>
            <person name="Bezanilla M."/>
            <person name="Blankenship R."/>
            <person name="Cho S.H."/>
            <person name="Dutcher S."/>
            <person name="Estelle M."/>
            <person name="Fawcett J.A."/>
            <person name="Gundlach H."/>
            <person name="Hanada K."/>
            <person name="Heyl A."/>
            <person name="Hicks K.A."/>
            <person name="Hugh J."/>
            <person name="Lohr M."/>
            <person name="Mayer K."/>
            <person name="Melkozernov A."/>
            <person name="Murata T."/>
            <person name="Nelson D."/>
            <person name="Pils B."/>
            <person name="Prigge M."/>
            <person name="Reiss B."/>
            <person name="Renner T."/>
            <person name="Rombauts S."/>
            <person name="Rushton P."/>
            <person name="Sanderfoot A."/>
            <person name="Schween G."/>
            <person name="Shiu S.-H."/>
            <person name="Stueber K."/>
            <person name="Theodoulou F.L."/>
            <person name="Tu H."/>
            <person name="Van de Peer Y."/>
            <person name="Verrier P.J."/>
            <person name="Waters E."/>
            <person name="Wood A."/>
            <person name="Yang L."/>
            <person name="Cove D."/>
            <person name="Cuming A."/>
            <person name="Hasebe M."/>
            <person name="Lucas S."/>
            <person name="Mishler D.B."/>
            <person name="Reski R."/>
            <person name="Grigoriev I."/>
            <person name="Quatrano R.S."/>
            <person name="Boore J.L."/>
        </authorList>
    </citation>
    <scope>NUCLEOTIDE SEQUENCE [LARGE SCALE GENOMIC DNA]</scope>
    <source>
        <strain evidence="2 3">cv. Gransden 2004</strain>
    </source>
</reference>
<dbReference type="AlphaFoldDB" id="A0A2K1K6H3"/>
<dbReference type="Proteomes" id="UP000006727">
    <property type="component" value="Chromosome 8"/>
</dbReference>
<organism evidence="1">
    <name type="scientific">Physcomitrium patens</name>
    <name type="common">Spreading-leaved earth moss</name>
    <name type="synonym">Physcomitrella patens</name>
    <dbReference type="NCBI Taxonomy" id="3218"/>
    <lineage>
        <taxon>Eukaryota</taxon>
        <taxon>Viridiplantae</taxon>
        <taxon>Streptophyta</taxon>
        <taxon>Embryophyta</taxon>
        <taxon>Bryophyta</taxon>
        <taxon>Bryophytina</taxon>
        <taxon>Bryopsida</taxon>
        <taxon>Funariidae</taxon>
        <taxon>Funariales</taxon>
        <taxon>Funariaceae</taxon>
        <taxon>Physcomitrium</taxon>
    </lineage>
</organism>
<dbReference type="PaxDb" id="3218-PP1S8_156V6.1"/>
<dbReference type="InParanoid" id="A0A2K1K6H3"/>
<accession>A0A2K1K6H3</accession>
<name>A0A2K1K6H3_PHYPA</name>
<dbReference type="Gramene" id="Pp3c8_7680V3.2">
    <property type="protein sequence ID" value="PAC:32965535.CDS.1"/>
    <property type="gene ID" value="Pp3c8_7680"/>
</dbReference>
<proteinExistence type="predicted"/>
<sequence length="154" mass="17013">MLRGIDEVKYDRTPVYLNIRIPAVTERSRQLQSSSSVSVSIEAGMALSRFTILAPVLLVALLASSSLVHGCVPMNDPCSVFYQCCDCDPTTNYELYCDFVYSAFGLRCTTKAFKPKCDALNQNNIMRALNLPRKLNGVPGGFSTPQEILQLPQL</sequence>
<dbReference type="EnsemblPlants" id="Pp3c8_7680V3.1">
    <property type="protein sequence ID" value="PAC:32965534.CDS.1"/>
    <property type="gene ID" value="Pp3c8_7680"/>
</dbReference>
<dbReference type="EnsemblPlants" id="Pp3c8_7680V3.2">
    <property type="protein sequence ID" value="PAC:32965535.CDS.1"/>
    <property type="gene ID" value="Pp3c8_7680"/>
</dbReference>
<reference evidence="2" key="3">
    <citation type="submission" date="2020-12" db="UniProtKB">
        <authorList>
            <consortium name="EnsemblPlants"/>
        </authorList>
    </citation>
    <scope>IDENTIFICATION</scope>
</reference>
<evidence type="ECO:0000313" key="2">
    <source>
        <dbReference type="EnsemblPlants" id="PAC:32965534.CDS.1"/>
    </source>
</evidence>
<keyword evidence="3" id="KW-1185">Reference proteome</keyword>
<protein>
    <submittedName>
        <fullName evidence="1 2">Uncharacterized protein</fullName>
    </submittedName>
</protein>
<dbReference type="EMBL" id="ABEU02000008">
    <property type="protein sequence ID" value="PNR49383.1"/>
    <property type="molecule type" value="Genomic_DNA"/>
</dbReference>
<gene>
    <name evidence="1" type="ORF">PHYPA_011279</name>
</gene>
<dbReference type="Gramene" id="Pp3c8_7680V3.1">
    <property type="protein sequence ID" value="PAC:32965534.CDS.1"/>
    <property type="gene ID" value="Pp3c8_7680"/>
</dbReference>
<evidence type="ECO:0000313" key="1">
    <source>
        <dbReference type="EMBL" id="PNR49383.1"/>
    </source>
</evidence>